<name>A0A1E3IDZ5_9TREE</name>
<dbReference type="RefSeq" id="XP_019028844.1">
    <property type="nucleotide sequence ID" value="XM_019179227.1"/>
</dbReference>
<keyword evidence="3" id="KW-1185">Reference proteome</keyword>
<dbReference type="GeneID" id="30196429"/>
<accession>A0A1E3IDZ5</accession>
<protein>
    <submittedName>
        <fullName evidence="2">Uncharacterized protein</fullName>
    </submittedName>
</protein>
<dbReference type="AlphaFoldDB" id="A0A1E3IDZ5"/>
<proteinExistence type="predicted"/>
<dbReference type="OrthoDB" id="10298534at2759"/>
<reference evidence="2 3" key="1">
    <citation type="submission" date="2016-06" db="EMBL/GenBank/DDBJ databases">
        <title>Evolution of pathogenesis and genome organization in the Tremellales.</title>
        <authorList>
            <person name="Cuomo C."/>
            <person name="Litvintseva A."/>
            <person name="Heitman J."/>
            <person name="Chen Y."/>
            <person name="Sun S."/>
            <person name="Springer D."/>
            <person name="Dromer F."/>
            <person name="Young S."/>
            <person name="Zeng Q."/>
            <person name="Chapman S."/>
            <person name="Gujja S."/>
            <person name="Saif S."/>
            <person name="Birren B."/>
        </authorList>
    </citation>
    <scope>NUCLEOTIDE SEQUENCE [LARGE SCALE GENOMIC DNA]</scope>
    <source>
        <strain evidence="2 3">CBS 7118</strain>
    </source>
</reference>
<organism evidence="2 3">
    <name type="scientific">Cryptococcus wingfieldii CBS 7118</name>
    <dbReference type="NCBI Taxonomy" id="1295528"/>
    <lineage>
        <taxon>Eukaryota</taxon>
        <taxon>Fungi</taxon>
        <taxon>Dikarya</taxon>
        <taxon>Basidiomycota</taxon>
        <taxon>Agaricomycotina</taxon>
        <taxon>Tremellomycetes</taxon>
        <taxon>Tremellales</taxon>
        <taxon>Cryptococcaceae</taxon>
        <taxon>Cryptococcus</taxon>
    </lineage>
</organism>
<sequence length="252" mass="28259">MVPQSISGFFSPLSKESLNSGVTLTSSRTLHPILAKAETIYETKPDGFILTSVVYGADGDIPDIFIEVCSPRASHQSYKDRHDALVIQRILNLVAKNALASATEDGKGIYRTARQAKQAVHQAIKDLHGIHGKAGYFRFAHVHFRSFDKLKEARMATKPYITQGQGASVNLDQACQQVMDGLKSTRQALERELSEQKQKKVLFAEKKRMLDMVLLEDRRTARWIQESSFKSCLSSVNFFSSPPLYRSQSCVY</sequence>
<evidence type="ECO:0000313" key="3">
    <source>
        <dbReference type="Proteomes" id="UP000094819"/>
    </source>
</evidence>
<comment type="caution">
    <text evidence="2">The sequence shown here is derived from an EMBL/GenBank/DDBJ whole genome shotgun (WGS) entry which is preliminary data.</text>
</comment>
<keyword evidence="1" id="KW-0175">Coiled coil</keyword>
<gene>
    <name evidence="2" type="ORF">L198_07218</name>
</gene>
<evidence type="ECO:0000256" key="1">
    <source>
        <dbReference type="SAM" id="Coils"/>
    </source>
</evidence>
<dbReference type="EMBL" id="AWGH01000030">
    <property type="protein sequence ID" value="ODN86852.1"/>
    <property type="molecule type" value="Genomic_DNA"/>
</dbReference>
<feature type="coiled-coil region" evidence="1">
    <location>
        <begin position="179"/>
        <end position="206"/>
    </location>
</feature>
<dbReference type="Proteomes" id="UP000094819">
    <property type="component" value="Unassembled WGS sequence"/>
</dbReference>
<evidence type="ECO:0000313" key="2">
    <source>
        <dbReference type="EMBL" id="ODN86852.1"/>
    </source>
</evidence>